<proteinExistence type="predicted"/>
<evidence type="ECO:0000313" key="1">
    <source>
        <dbReference type="EMBL" id="KAG2489378.1"/>
    </source>
</evidence>
<sequence>MFSSPLGPNANSHQHGSMATNAALVVTRALPTVSPTVPTSEPVLARLPPGVARRIHGHDPALLWQSQSALKFREYTSAALHARQAWERANPPPELTAALEGYARRCAREAAAAQVGARRCATLDGTPVTTATPAGRAG</sequence>
<name>A0A835XSF7_9CHLO</name>
<keyword evidence="2" id="KW-1185">Reference proteome</keyword>
<reference evidence="1" key="1">
    <citation type="journal article" date="2020" name="bioRxiv">
        <title>Comparative genomics of Chlamydomonas.</title>
        <authorList>
            <person name="Craig R.J."/>
            <person name="Hasan A.R."/>
            <person name="Ness R.W."/>
            <person name="Keightley P.D."/>
        </authorList>
    </citation>
    <scope>NUCLEOTIDE SEQUENCE</scope>
    <source>
        <strain evidence="1">CCAP 11/70</strain>
    </source>
</reference>
<organism evidence="1 2">
    <name type="scientific">Edaphochlamys debaryana</name>
    <dbReference type="NCBI Taxonomy" id="47281"/>
    <lineage>
        <taxon>Eukaryota</taxon>
        <taxon>Viridiplantae</taxon>
        <taxon>Chlorophyta</taxon>
        <taxon>core chlorophytes</taxon>
        <taxon>Chlorophyceae</taxon>
        <taxon>CS clade</taxon>
        <taxon>Chlamydomonadales</taxon>
        <taxon>Chlamydomonadales incertae sedis</taxon>
        <taxon>Edaphochlamys</taxon>
    </lineage>
</organism>
<dbReference type="Proteomes" id="UP000612055">
    <property type="component" value="Unassembled WGS sequence"/>
</dbReference>
<dbReference type="EMBL" id="JAEHOE010000074">
    <property type="protein sequence ID" value="KAG2489378.1"/>
    <property type="molecule type" value="Genomic_DNA"/>
</dbReference>
<accession>A0A835XSF7</accession>
<comment type="caution">
    <text evidence="1">The sequence shown here is derived from an EMBL/GenBank/DDBJ whole genome shotgun (WGS) entry which is preliminary data.</text>
</comment>
<dbReference type="AlphaFoldDB" id="A0A835XSF7"/>
<gene>
    <name evidence="1" type="ORF">HYH03_012208</name>
</gene>
<protein>
    <submittedName>
        <fullName evidence="1">Uncharacterized protein</fullName>
    </submittedName>
</protein>
<evidence type="ECO:0000313" key="2">
    <source>
        <dbReference type="Proteomes" id="UP000612055"/>
    </source>
</evidence>